<protein>
    <recommendedName>
        <fullName evidence="3">Sulfotransferase domain-containing protein</fullName>
    </recommendedName>
</protein>
<comment type="caution">
    <text evidence="1">The sequence shown here is derived from an EMBL/GenBank/DDBJ whole genome shotgun (WGS) entry which is preliminary data.</text>
</comment>
<dbReference type="AlphaFoldDB" id="A0A412Q058"/>
<dbReference type="EMBL" id="QRXG01000038">
    <property type="protein sequence ID" value="RGT78046.1"/>
    <property type="molecule type" value="Genomic_DNA"/>
</dbReference>
<evidence type="ECO:0008006" key="3">
    <source>
        <dbReference type="Google" id="ProtNLM"/>
    </source>
</evidence>
<evidence type="ECO:0000313" key="2">
    <source>
        <dbReference type="Proteomes" id="UP000284296"/>
    </source>
</evidence>
<organism evidence="1 2">
    <name type="scientific">Agathobacter rectalis</name>
    <dbReference type="NCBI Taxonomy" id="39491"/>
    <lineage>
        <taxon>Bacteria</taxon>
        <taxon>Bacillati</taxon>
        <taxon>Bacillota</taxon>
        <taxon>Clostridia</taxon>
        <taxon>Lachnospirales</taxon>
        <taxon>Lachnospiraceae</taxon>
        <taxon>Agathobacter</taxon>
    </lineage>
</organism>
<dbReference type="Proteomes" id="UP000284296">
    <property type="component" value="Unassembled WGS sequence"/>
</dbReference>
<dbReference type="SUPFAM" id="SSF52540">
    <property type="entry name" value="P-loop containing nucleoside triphosphate hydrolases"/>
    <property type="match status" value="1"/>
</dbReference>
<dbReference type="InterPro" id="IPR027417">
    <property type="entry name" value="P-loop_NTPase"/>
</dbReference>
<name>A0A412Q058_9FIRM</name>
<dbReference type="Gene3D" id="3.40.50.300">
    <property type="entry name" value="P-loop containing nucleotide triphosphate hydrolases"/>
    <property type="match status" value="1"/>
</dbReference>
<reference evidence="1 2" key="1">
    <citation type="submission" date="2018-08" db="EMBL/GenBank/DDBJ databases">
        <title>A genome reference for cultivated species of the human gut microbiota.</title>
        <authorList>
            <person name="Zou Y."/>
            <person name="Xue W."/>
            <person name="Luo G."/>
        </authorList>
    </citation>
    <scope>NUCLEOTIDE SEQUENCE [LARGE SCALE GENOMIC DNA]</scope>
    <source>
        <strain evidence="1 2">AF18-16LB</strain>
    </source>
</reference>
<evidence type="ECO:0000313" key="1">
    <source>
        <dbReference type="EMBL" id="RGT78046.1"/>
    </source>
</evidence>
<proteinExistence type="predicted"/>
<sequence length="353" mass="42115">MIVGACGFGGTGSSAVKDLLKEFENIQVLDRAESMFAFKVDGLQDLEYHLVKNYSREISSDAAIKRFLDASKFANVPFVKKLYMNPKKYKEDTNKFVQSITQASYVGMENYDYENCNEFNSFIRLFYKKFVIKYYERLTNKQYKWWPMRKIRVSIMPEHFYDNAKIYMHNIIENGGGDFSKTIVLDQPFEGNNPTQSFPFFEDPYAIVVDRDPRDLYLASSYQWPDGMFMPRKNPENFVKYYRRQRECIKYDEDNERVLRVNLEQMIFEYDKTLDLIVKFLGLKKENHTSKQKYFNPERSIKGTQLYKKILGHDDEIKYIENELKDFLFDFESYEISKSNTEINNGFKWDKEM</sequence>
<accession>A0A412Q058</accession>
<gene>
    <name evidence="1" type="ORF">DWX06_14810</name>
</gene>
<dbReference type="RefSeq" id="WP_118003927.1">
    <property type="nucleotide sequence ID" value="NZ_QRXF01000005.1"/>
</dbReference>